<protein>
    <submittedName>
        <fullName evidence="1">Uncharacterized protein</fullName>
    </submittedName>
</protein>
<name>A0ABY3L3E1_9BACT</name>
<dbReference type="RefSeq" id="WP_147734565.1">
    <property type="nucleotide sequence ID" value="NZ_JANKHQ010000008.1"/>
</dbReference>
<keyword evidence="2" id="KW-1185">Reference proteome</keyword>
<dbReference type="Proteomes" id="UP000321317">
    <property type="component" value="Unassembled WGS sequence"/>
</dbReference>
<sequence>MKQFKKIVDNYFSFYSPSFMDKEYKGMKIDRLYLKIDDENFIQLENGKIVKLKEYEELQKLKEAENSRGQELNPLKIKKKG</sequence>
<accession>A0ABY3L3E1</accession>
<comment type="caution">
    <text evidence="1">The sequence shown here is derived from an EMBL/GenBank/DDBJ whole genome shotgun (WGS) entry which is preliminary data.</text>
</comment>
<gene>
    <name evidence="1" type="ORF">FVD16_04195</name>
</gene>
<reference evidence="1 2" key="1">
    <citation type="submission" date="2019-08" db="EMBL/GenBank/DDBJ databases">
        <title>Rapid identification of Enteric Bacteria from Whole Genome Sequences (WGS) using Average Nucleotide Identity (ANI).</title>
        <authorList>
            <person name="Lane C."/>
        </authorList>
    </citation>
    <scope>NUCLEOTIDE SEQUENCE [LARGE SCALE GENOMIC DNA]</scope>
    <source>
        <strain evidence="1 2">D4984</strain>
    </source>
</reference>
<organism evidence="1 2">
    <name type="scientific">Campylobacter helveticus</name>
    <dbReference type="NCBI Taxonomy" id="28898"/>
    <lineage>
        <taxon>Bacteria</taxon>
        <taxon>Pseudomonadati</taxon>
        <taxon>Campylobacterota</taxon>
        <taxon>Epsilonproteobacteria</taxon>
        <taxon>Campylobacterales</taxon>
        <taxon>Campylobacteraceae</taxon>
        <taxon>Campylobacter</taxon>
    </lineage>
</organism>
<evidence type="ECO:0000313" key="1">
    <source>
        <dbReference type="EMBL" id="TXK57760.1"/>
    </source>
</evidence>
<evidence type="ECO:0000313" key="2">
    <source>
        <dbReference type="Proteomes" id="UP000321317"/>
    </source>
</evidence>
<proteinExistence type="predicted"/>
<dbReference type="EMBL" id="VRMA01000038">
    <property type="protein sequence ID" value="TXK57760.1"/>
    <property type="molecule type" value="Genomic_DNA"/>
</dbReference>